<sequence length="238" mass="26529">MDPFVQLVKSANYLVVFTGAGMSTESGLPDFRSANTGLWTAEKKQYLSSTDALNNHVQEFINFYRQRVQGIHEFKPHQGHYILSEWERNGLLKQIITQNVDGFHQEAGNDNVAELHGTLKKIHCETCGKSYHSEEYLHENYSCDCGGVLRPSIVLFGEMLPEQPFLTAEEAAIKSDVFLVLGSSLSVSPANQFPLLAKQTGAKLIIVNKEPTEMDGLADFVIHQSIGKVLEDINFKLA</sequence>
<dbReference type="GO" id="GO:0017136">
    <property type="term" value="F:histone deacetylase activity, NAD-dependent"/>
    <property type="evidence" value="ECO:0007669"/>
    <property type="project" value="TreeGrafter"/>
</dbReference>
<feature type="binding site" evidence="4">
    <location>
        <position position="184"/>
    </location>
    <ligand>
        <name>NAD(+)</name>
        <dbReference type="ChEBI" id="CHEBI:57540"/>
    </ligand>
</feature>
<dbReference type="HAMAP" id="MF_01968">
    <property type="entry name" value="Sirtuin_ClassU"/>
    <property type="match status" value="1"/>
</dbReference>
<feature type="binding site" evidence="4 5">
    <location>
        <position position="124"/>
    </location>
    <ligand>
        <name>Zn(2+)</name>
        <dbReference type="ChEBI" id="CHEBI:29105"/>
    </ligand>
</feature>
<feature type="binding site" evidence="4">
    <location>
        <position position="208"/>
    </location>
    <ligand>
        <name>NAD(+)</name>
        <dbReference type="ChEBI" id="CHEBI:57540"/>
    </ligand>
</feature>
<name>A0A7Y0K7A9_9BACI</name>
<accession>A0A7Y0K7A9</accession>
<dbReference type="PANTHER" id="PTHR11085:SF10">
    <property type="entry name" value="NAD-DEPENDENT PROTEIN DEACYLASE SIRTUIN-5, MITOCHONDRIAL-RELATED"/>
    <property type="match status" value="1"/>
</dbReference>
<evidence type="ECO:0000259" key="6">
    <source>
        <dbReference type="PROSITE" id="PS50305"/>
    </source>
</evidence>
<comment type="caution">
    <text evidence="4">Lacks conserved residue(s) required for the propagation of feature annotation.</text>
</comment>
<keyword evidence="4 5" id="KW-0862">Zinc</keyword>
<evidence type="ECO:0000256" key="3">
    <source>
        <dbReference type="ARBA" id="ARBA00023027"/>
    </source>
</evidence>
<keyword evidence="2 4" id="KW-0808">Transferase</keyword>
<feature type="binding site" evidence="4 5">
    <location>
        <position position="145"/>
    </location>
    <ligand>
        <name>Zn(2+)</name>
        <dbReference type="ChEBI" id="CHEBI:29105"/>
    </ligand>
</feature>
<dbReference type="EMBL" id="JABBPK010000001">
    <property type="protein sequence ID" value="NMO77129.1"/>
    <property type="molecule type" value="Genomic_DNA"/>
</dbReference>
<dbReference type="NCBIfam" id="NF001753">
    <property type="entry name" value="PRK00481.1-3"/>
    <property type="match status" value="1"/>
</dbReference>
<comment type="caution">
    <text evidence="7">The sequence shown here is derived from an EMBL/GenBank/DDBJ whole genome shotgun (WGS) entry which is preliminary data.</text>
</comment>
<dbReference type="PROSITE" id="PS50305">
    <property type="entry name" value="SIRTUIN"/>
    <property type="match status" value="1"/>
</dbReference>
<keyword evidence="4 5" id="KW-0479">Metal-binding</keyword>
<dbReference type="InterPro" id="IPR026591">
    <property type="entry name" value="Sirtuin_cat_small_dom_sf"/>
</dbReference>
<dbReference type="RefSeq" id="WP_169188312.1">
    <property type="nucleotide sequence ID" value="NZ_JABBPK010000001.1"/>
</dbReference>
<feature type="binding site" evidence="4">
    <location>
        <position position="32"/>
    </location>
    <ligand>
        <name>NAD(+)</name>
        <dbReference type="ChEBI" id="CHEBI:57540"/>
    </ligand>
</feature>
<dbReference type="InterPro" id="IPR028628">
    <property type="entry name" value="Sirtuin_class_U"/>
</dbReference>
<comment type="catalytic activity">
    <reaction evidence="4">
        <text>N(6)-acetyl-L-lysyl-[protein] + NAD(+) + H2O = 2''-O-acetyl-ADP-D-ribose + nicotinamide + L-lysyl-[protein]</text>
        <dbReference type="Rhea" id="RHEA:43636"/>
        <dbReference type="Rhea" id="RHEA-COMP:9752"/>
        <dbReference type="Rhea" id="RHEA-COMP:10731"/>
        <dbReference type="ChEBI" id="CHEBI:15377"/>
        <dbReference type="ChEBI" id="CHEBI:17154"/>
        <dbReference type="ChEBI" id="CHEBI:29969"/>
        <dbReference type="ChEBI" id="CHEBI:57540"/>
        <dbReference type="ChEBI" id="CHEBI:61930"/>
        <dbReference type="ChEBI" id="CHEBI:83767"/>
        <dbReference type="EC" id="2.3.1.286"/>
    </reaction>
</comment>
<comment type="subcellular location">
    <subcellularLocation>
        <location evidence="4">Cytoplasm</location>
    </subcellularLocation>
</comment>
<dbReference type="InterPro" id="IPR029035">
    <property type="entry name" value="DHS-like_NAD/FAD-binding_dom"/>
</dbReference>
<evidence type="ECO:0000256" key="1">
    <source>
        <dbReference type="ARBA" id="ARBA00022490"/>
    </source>
</evidence>
<dbReference type="InterPro" id="IPR050134">
    <property type="entry name" value="NAD-dep_sirtuin_deacylases"/>
</dbReference>
<feature type="binding site" evidence="4 5">
    <location>
        <position position="127"/>
    </location>
    <ligand>
        <name>Zn(2+)</name>
        <dbReference type="ChEBI" id="CHEBI:29105"/>
    </ligand>
</feature>
<dbReference type="Pfam" id="PF02146">
    <property type="entry name" value="SIR2"/>
    <property type="match status" value="1"/>
</dbReference>
<evidence type="ECO:0000256" key="5">
    <source>
        <dbReference type="PROSITE-ProRule" id="PRU00236"/>
    </source>
</evidence>
<feature type="binding site" evidence="4">
    <location>
        <position position="101"/>
    </location>
    <ligand>
        <name>nicotinamide</name>
        <dbReference type="ChEBI" id="CHEBI:17154"/>
    </ligand>
</feature>
<evidence type="ECO:0000313" key="7">
    <source>
        <dbReference type="EMBL" id="NMO77129.1"/>
    </source>
</evidence>
<feature type="binding site" evidence="4">
    <location>
        <position position="31"/>
    </location>
    <ligand>
        <name>nicotinamide</name>
        <dbReference type="ChEBI" id="CHEBI:17154"/>
    </ligand>
</feature>
<dbReference type="InterPro" id="IPR003000">
    <property type="entry name" value="Sirtuin"/>
</dbReference>
<dbReference type="EC" id="2.3.1.286" evidence="4"/>
<keyword evidence="3 4" id="KW-0520">NAD</keyword>
<reference evidence="7 8" key="1">
    <citation type="submission" date="2020-04" db="EMBL/GenBank/DDBJ databases">
        <title>Bacillus sp. UniB3 isolated from commercial digestive syrup.</title>
        <authorList>
            <person name="Thorat V."/>
            <person name="Kirdat K."/>
            <person name="Tiwarekar B."/>
            <person name="Yadav A."/>
        </authorList>
    </citation>
    <scope>NUCLEOTIDE SEQUENCE [LARGE SCALE GENOMIC DNA]</scope>
    <source>
        <strain evidence="7 8">UniB3</strain>
    </source>
</reference>
<dbReference type="AlphaFoldDB" id="A0A7Y0K7A9"/>
<feature type="binding site" evidence="4">
    <location>
        <position position="31"/>
    </location>
    <ligand>
        <name>NAD(+)</name>
        <dbReference type="ChEBI" id="CHEBI:57540"/>
    </ligand>
</feature>
<feature type="active site" description="Proton acceptor" evidence="4 5">
    <location>
        <position position="116"/>
    </location>
</feature>
<keyword evidence="8" id="KW-1185">Reference proteome</keyword>
<proteinExistence type="inferred from homology"/>
<evidence type="ECO:0000313" key="8">
    <source>
        <dbReference type="Proteomes" id="UP000588491"/>
    </source>
</evidence>
<comment type="similarity">
    <text evidence="4">Belongs to the sirtuin family. Class U subfamily.</text>
</comment>
<dbReference type="GO" id="GO:0005737">
    <property type="term" value="C:cytoplasm"/>
    <property type="evidence" value="ECO:0007669"/>
    <property type="project" value="UniProtKB-SubCell"/>
</dbReference>
<evidence type="ECO:0000256" key="4">
    <source>
        <dbReference type="HAMAP-Rule" id="MF_01968"/>
    </source>
</evidence>
<dbReference type="Proteomes" id="UP000588491">
    <property type="component" value="Unassembled WGS sequence"/>
</dbReference>
<evidence type="ECO:0000256" key="2">
    <source>
        <dbReference type="ARBA" id="ARBA00022679"/>
    </source>
</evidence>
<feature type="binding site" evidence="4">
    <location>
        <position position="183"/>
    </location>
    <ligand>
        <name>NAD(+)</name>
        <dbReference type="ChEBI" id="CHEBI:57540"/>
    </ligand>
</feature>
<dbReference type="Gene3D" id="3.30.1600.10">
    <property type="entry name" value="SIR2/SIRT2 'Small Domain"/>
    <property type="match status" value="1"/>
</dbReference>
<dbReference type="PANTHER" id="PTHR11085">
    <property type="entry name" value="NAD-DEPENDENT PROTEIN DEACYLASE SIRTUIN-5, MITOCHONDRIAL-RELATED"/>
    <property type="match status" value="1"/>
</dbReference>
<feature type="binding site" evidence="4">
    <location>
        <position position="116"/>
    </location>
    <ligand>
        <name>NAD(+)</name>
        <dbReference type="ChEBI" id="CHEBI:57540"/>
    </ligand>
</feature>
<keyword evidence="1 4" id="KW-0963">Cytoplasm</keyword>
<dbReference type="GO" id="GO:0008270">
    <property type="term" value="F:zinc ion binding"/>
    <property type="evidence" value="ECO:0007669"/>
    <property type="project" value="UniProtKB-UniRule"/>
</dbReference>
<feature type="binding site" evidence="4">
    <location>
        <position position="101"/>
    </location>
    <ligand>
        <name>NAD(+)</name>
        <dbReference type="ChEBI" id="CHEBI:57540"/>
    </ligand>
</feature>
<feature type="binding site" evidence="4">
    <location>
        <position position="100"/>
    </location>
    <ligand>
        <name>nicotinamide</name>
        <dbReference type="ChEBI" id="CHEBI:17154"/>
    </ligand>
</feature>
<comment type="function">
    <text evidence="4">NAD-dependent protein deacetylase which modulates the activities of several enzymes which are inactive in their acetylated form.</text>
</comment>
<feature type="binding site" evidence="4 5">
    <location>
        <position position="143"/>
    </location>
    <ligand>
        <name>Zn(2+)</name>
        <dbReference type="ChEBI" id="CHEBI:29105"/>
    </ligand>
</feature>
<feature type="binding site" evidence="4">
    <location>
        <position position="226"/>
    </location>
    <ligand>
        <name>NAD(+)</name>
        <dbReference type="ChEBI" id="CHEBI:57540"/>
    </ligand>
</feature>
<feature type="binding site" evidence="4">
    <location>
        <position position="20"/>
    </location>
    <ligand>
        <name>NAD(+)</name>
        <dbReference type="ChEBI" id="CHEBI:57540"/>
    </ligand>
</feature>
<feature type="binding site" evidence="4">
    <location>
        <position position="98"/>
    </location>
    <ligand>
        <name>NAD(+)</name>
        <dbReference type="ChEBI" id="CHEBI:57540"/>
    </ligand>
</feature>
<feature type="domain" description="Deacetylase sirtuin-type" evidence="6">
    <location>
        <begin position="1"/>
        <end position="238"/>
    </location>
</feature>
<feature type="binding site" evidence="4">
    <location>
        <position position="100"/>
    </location>
    <ligand>
        <name>NAD(+)</name>
        <dbReference type="ChEBI" id="CHEBI:57540"/>
    </ligand>
</feature>
<dbReference type="Gene3D" id="3.40.50.1220">
    <property type="entry name" value="TPP-binding domain"/>
    <property type="match status" value="1"/>
</dbReference>
<dbReference type="SUPFAM" id="SSF52467">
    <property type="entry name" value="DHS-like NAD/FAD-binding domain"/>
    <property type="match status" value="1"/>
</dbReference>
<dbReference type="InterPro" id="IPR026590">
    <property type="entry name" value="Ssirtuin_cat_dom"/>
</dbReference>
<dbReference type="GO" id="GO:0070403">
    <property type="term" value="F:NAD+ binding"/>
    <property type="evidence" value="ECO:0007669"/>
    <property type="project" value="UniProtKB-UniRule"/>
</dbReference>
<gene>
    <name evidence="4" type="primary">cobB</name>
    <name evidence="7" type="ORF">HHU08_08995</name>
</gene>
<feature type="binding site" evidence="4">
    <location>
        <position position="24"/>
    </location>
    <ligand>
        <name>NAD(+)</name>
        <dbReference type="ChEBI" id="CHEBI:57540"/>
    </ligand>
</feature>
<organism evidence="7 8">
    <name type="scientific">Niallia alba</name>
    <dbReference type="NCBI Taxonomy" id="2729105"/>
    <lineage>
        <taxon>Bacteria</taxon>
        <taxon>Bacillati</taxon>
        <taxon>Bacillota</taxon>
        <taxon>Bacilli</taxon>
        <taxon>Bacillales</taxon>
        <taxon>Bacillaceae</taxon>
        <taxon>Niallia</taxon>
    </lineage>
</organism>
<comment type="cofactor">
    <cofactor evidence="4">
        <name>Zn(2+)</name>
        <dbReference type="ChEBI" id="CHEBI:29105"/>
    </cofactor>
    <text evidence="4">Binds 1 zinc ion per subunit.</text>
</comment>
<protein>
    <recommendedName>
        <fullName evidence="4">NAD-dependent protein deacetylase</fullName>
        <ecNumber evidence="4">2.3.1.286</ecNumber>
    </recommendedName>
    <alternativeName>
        <fullName evidence="4">Regulatory protein SIR2 homolog</fullName>
    </alternativeName>
</protein>